<feature type="domain" description="IrrE N-terminal-like" evidence="1">
    <location>
        <begin position="26"/>
        <end position="119"/>
    </location>
</feature>
<reference evidence="2" key="1">
    <citation type="submission" date="2023-03" db="EMBL/GenBank/DDBJ databases">
        <authorList>
            <person name="Shen W."/>
            <person name="Cai J."/>
        </authorList>
    </citation>
    <scope>NUCLEOTIDE SEQUENCE</scope>
    <source>
        <strain evidence="2">P69-2</strain>
    </source>
</reference>
<dbReference type="AlphaFoldDB" id="A0AAE4L4A9"/>
<dbReference type="Pfam" id="PF06114">
    <property type="entry name" value="Peptidase_M78"/>
    <property type="match status" value="1"/>
</dbReference>
<dbReference type="EMBL" id="JARQAI010000018">
    <property type="protein sequence ID" value="MDT2737629.1"/>
    <property type="molecule type" value="Genomic_DNA"/>
</dbReference>
<sequence length="141" mass="16638">MRDFLIDDKVERLVRKFGTRDPYKIAEQLGIRILFEELGEIHGYYNKLKRIKFIHVNINTTEEEVVYILAHELGHAVCHPNENTPQLSAESITSELKIEKEADYFATKLIIDGSHEEMCNPTKYDILKYYGLPWYLDRYVN</sequence>
<comment type="caution">
    <text evidence="2">The sequence shown here is derived from an EMBL/GenBank/DDBJ whole genome shotgun (WGS) entry which is preliminary data.</text>
</comment>
<accession>A0AAE4L4A9</accession>
<dbReference type="RefSeq" id="WP_311797258.1">
    <property type="nucleotide sequence ID" value="NZ_JARQAI010000018.1"/>
</dbReference>
<evidence type="ECO:0000313" key="3">
    <source>
        <dbReference type="Proteomes" id="UP001180842"/>
    </source>
</evidence>
<dbReference type="InterPro" id="IPR010359">
    <property type="entry name" value="IrrE_HExxH"/>
</dbReference>
<gene>
    <name evidence="2" type="ORF">P7H00_10955</name>
</gene>
<dbReference type="Gene3D" id="1.10.10.2910">
    <property type="match status" value="1"/>
</dbReference>
<name>A0AAE4L4A9_9ENTE</name>
<evidence type="ECO:0000259" key="1">
    <source>
        <dbReference type="Pfam" id="PF06114"/>
    </source>
</evidence>
<evidence type="ECO:0000313" key="2">
    <source>
        <dbReference type="EMBL" id="MDT2737629.1"/>
    </source>
</evidence>
<proteinExistence type="predicted"/>
<organism evidence="2 3">
    <name type="scientific">Enterococcus pseudoavium</name>
    <dbReference type="NCBI Taxonomy" id="44007"/>
    <lineage>
        <taxon>Bacteria</taxon>
        <taxon>Bacillati</taxon>
        <taxon>Bacillota</taxon>
        <taxon>Bacilli</taxon>
        <taxon>Lactobacillales</taxon>
        <taxon>Enterococcaceae</taxon>
        <taxon>Enterococcus</taxon>
    </lineage>
</organism>
<protein>
    <submittedName>
        <fullName evidence="2">ImmA/IrrE family metallo-endopeptidase</fullName>
    </submittedName>
</protein>
<dbReference type="Proteomes" id="UP001180842">
    <property type="component" value="Unassembled WGS sequence"/>
</dbReference>